<feature type="compositionally biased region" description="Basic and acidic residues" evidence="1">
    <location>
        <begin position="33"/>
        <end position="63"/>
    </location>
</feature>
<keyword evidence="3" id="KW-1185">Reference proteome</keyword>
<dbReference type="EMBL" id="JASBNA010000026">
    <property type="protein sequence ID" value="KAK7684335.1"/>
    <property type="molecule type" value="Genomic_DNA"/>
</dbReference>
<dbReference type="AlphaFoldDB" id="A0AAW0FZQ2"/>
<gene>
    <name evidence="2" type="ORF">QCA50_012659</name>
</gene>
<evidence type="ECO:0000256" key="1">
    <source>
        <dbReference type="SAM" id="MobiDB-lite"/>
    </source>
</evidence>
<comment type="caution">
    <text evidence="2">The sequence shown here is derived from an EMBL/GenBank/DDBJ whole genome shotgun (WGS) entry which is preliminary data.</text>
</comment>
<organism evidence="2 3">
    <name type="scientific">Cerrena zonata</name>
    <dbReference type="NCBI Taxonomy" id="2478898"/>
    <lineage>
        <taxon>Eukaryota</taxon>
        <taxon>Fungi</taxon>
        <taxon>Dikarya</taxon>
        <taxon>Basidiomycota</taxon>
        <taxon>Agaricomycotina</taxon>
        <taxon>Agaricomycetes</taxon>
        <taxon>Polyporales</taxon>
        <taxon>Cerrenaceae</taxon>
        <taxon>Cerrena</taxon>
    </lineage>
</organism>
<proteinExistence type="predicted"/>
<sequence>MAPSSLVPKVNVGSRLRDCPPPSPTQTPIGSARKTDWPRSEEEYPRKYVETLAKETRNNSRTA</sequence>
<feature type="region of interest" description="Disordered" evidence="1">
    <location>
        <begin position="1"/>
        <end position="63"/>
    </location>
</feature>
<accession>A0AAW0FZQ2</accession>
<name>A0AAW0FZQ2_9APHY</name>
<reference evidence="2 3" key="1">
    <citation type="submission" date="2022-09" db="EMBL/GenBank/DDBJ databases">
        <authorList>
            <person name="Palmer J.M."/>
        </authorList>
    </citation>
    <scope>NUCLEOTIDE SEQUENCE [LARGE SCALE GENOMIC DNA]</scope>
    <source>
        <strain evidence="2 3">DSM 7382</strain>
    </source>
</reference>
<protein>
    <submittedName>
        <fullName evidence="2">Uncharacterized protein</fullName>
    </submittedName>
</protein>
<dbReference type="Proteomes" id="UP001385951">
    <property type="component" value="Unassembled WGS sequence"/>
</dbReference>
<evidence type="ECO:0000313" key="2">
    <source>
        <dbReference type="EMBL" id="KAK7684335.1"/>
    </source>
</evidence>
<evidence type="ECO:0000313" key="3">
    <source>
        <dbReference type="Proteomes" id="UP001385951"/>
    </source>
</evidence>